<accession>A0A1H3K979</accession>
<feature type="compositionally biased region" description="Basic and acidic residues" evidence="1">
    <location>
        <begin position="282"/>
        <end position="308"/>
    </location>
</feature>
<proteinExistence type="predicted"/>
<feature type="compositionally biased region" description="Basic and acidic residues" evidence="1">
    <location>
        <begin position="133"/>
        <end position="151"/>
    </location>
</feature>
<gene>
    <name evidence="2" type="ORF">SAMN05444004_101558</name>
</gene>
<dbReference type="AlphaFoldDB" id="A0A1H3K979"/>
<reference evidence="3" key="1">
    <citation type="submission" date="2016-10" db="EMBL/GenBank/DDBJ databases">
        <authorList>
            <person name="Varghese N."/>
            <person name="Submissions S."/>
        </authorList>
    </citation>
    <scope>NUCLEOTIDE SEQUENCE [LARGE SCALE GENOMIC DNA]</scope>
    <source>
        <strain evidence="3">DSM 100420</strain>
    </source>
</reference>
<dbReference type="Proteomes" id="UP000198914">
    <property type="component" value="Unassembled WGS sequence"/>
</dbReference>
<evidence type="ECO:0000256" key="1">
    <source>
        <dbReference type="SAM" id="MobiDB-lite"/>
    </source>
</evidence>
<evidence type="ECO:0000313" key="2">
    <source>
        <dbReference type="EMBL" id="SDY48746.1"/>
    </source>
</evidence>
<name>A0A1H3K979_9RHOB</name>
<dbReference type="STRING" id="1244108.SAMN05444004_101558"/>
<dbReference type="Pfam" id="PF07120">
    <property type="entry name" value="DUF1376"/>
    <property type="match status" value="1"/>
</dbReference>
<evidence type="ECO:0000313" key="3">
    <source>
        <dbReference type="Proteomes" id="UP000198914"/>
    </source>
</evidence>
<protein>
    <submittedName>
        <fullName evidence="2">Uncharacterized protein</fullName>
    </submittedName>
</protein>
<feature type="compositionally biased region" description="Basic and acidic residues" evidence="1">
    <location>
        <begin position="88"/>
        <end position="100"/>
    </location>
</feature>
<feature type="compositionally biased region" description="Polar residues" evidence="1">
    <location>
        <begin position="263"/>
        <end position="279"/>
    </location>
</feature>
<feature type="compositionally biased region" description="Basic and acidic residues" evidence="1">
    <location>
        <begin position="158"/>
        <end position="170"/>
    </location>
</feature>
<organism evidence="2 3">
    <name type="scientific">Jannaschia faecimaris</name>
    <dbReference type="NCBI Taxonomy" id="1244108"/>
    <lineage>
        <taxon>Bacteria</taxon>
        <taxon>Pseudomonadati</taxon>
        <taxon>Pseudomonadota</taxon>
        <taxon>Alphaproteobacteria</taxon>
        <taxon>Rhodobacterales</taxon>
        <taxon>Roseobacteraceae</taxon>
        <taxon>Jannaschia</taxon>
    </lineage>
</organism>
<feature type="region of interest" description="Disordered" evidence="1">
    <location>
        <begin position="81"/>
        <end position="170"/>
    </location>
</feature>
<dbReference type="RefSeq" id="WP_092641922.1">
    <property type="nucleotide sequence ID" value="NZ_FNPX01000001.1"/>
</dbReference>
<feature type="region of interest" description="Disordered" evidence="1">
    <location>
        <begin position="258"/>
        <end position="318"/>
    </location>
</feature>
<keyword evidence="3" id="KW-1185">Reference proteome</keyword>
<dbReference type="InterPro" id="IPR010781">
    <property type="entry name" value="DUF1376"/>
</dbReference>
<sequence>MKHGSDWYKRYPNDHLGGIQGLSVKEHAVYSIVLDLIYSHGGSVNDDPGWISGWIKDLGPSATRNTINSLVARGKLDREGDQLTQKRATIEAKTKEDLSETRQGAGKKGGISSGVSRQESQKNRYLSEAYACPREEERRGGKRKGEERRGEVDDDDDGGRVHAREADQSPDFRERLLVAIGADPVSGMIGPTGKRFGTGHEMARAQKWRDNFGFTEDEIVQEIAIITEARDANGTGPPGSWAYYESALTRLKTERAIAAMDTSPDTPQGTPRANRSNSRPLADNREFHRAHAEYERRLAAGEIDRGPDPSDPWARISE</sequence>
<dbReference type="EMBL" id="FNPX01000001">
    <property type="protein sequence ID" value="SDY48746.1"/>
    <property type="molecule type" value="Genomic_DNA"/>
</dbReference>
<dbReference type="OrthoDB" id="8076130at2"/>